<dbReference type="Proteomes" id="UP001596500">
    <property type="component" value="Unassembled WGS sequence"/>
</dbReference>
<dbReference type="EMBL" id="JBHTBW010000058">
    <property type="protein sequence ID" value="MFC7442712.1"/>
    <property type="molecule type" value="Genomic_DNA"/>
</dbReference>
<reference evidence="2" key="1">
    <citation type="journal article" date="2019" name="Int. J. Syst. Evol. Microbiol.">
        <title>The Global Catalogue of Microorganisms (GCM) 10K type strain sequencing project: providing services to taxonomists for standard genome sequencing and annotation.</title>
        <authorList>
            <consortium name="The Broad Institute Genomics Platform"/>
            <consortium name="The Broad Institute Genome Sequencing Center for Infectious Disease"/>
            <person name="Wu L."/>
            <person name="Ma J."/>
        </authorList>
    </citation>
    <scope>NUCLEOTIDE SEQUENCE [LARGE SCALE GENOMIC DNA]</scope>
    <source>
        <strain evidence="2">CGMCC 1.12942</strain>
    </source>
</reference>
<comment type="caution">
    <text evidence="1">The sequence shown here is derived from an EMBL/GenBank/DDBJ whole genome shotgun (WGS) entry which is preliminary data.</text>
</comment>
<evidence type="ECO:0000313" key="1">
    <source>
        <dbReference type="EMBL" id="MFC7442712.1"/>
    </source>
</evidence>
<organism evidence="1 2">
    <name type="scientific">Laceyella putida</name>
    <dbReference type="NCBI Taxonomy" id="110101"/>
    <lineage>
        <taxon>Bacteria</taxon>
        <taxon>Bacillati</taxon>
        <taxon>Bacillota</taxon>
        <taxon>Bacilli</taxon>
        <taxon>Bacillales</taxon>
        <taxon>Thermoactinomycetaceae</taxon>
        <taxon>Laceyella</taxon>
    </lineage>
</organism>
<keyword evidence="2" id="KW-1185">Reference proteome</keyword>
<proteinExistence type="predicted"/>
<name>A0ABW2RPM2_9BACL</name>
<evidence type="ECO:0000313" key="2">
    <source>
        <dbReference type="Proteomes" id="UP001596500"/>
    </source>
</evidence>
<dbReference type="RefSeq" id="WP_379866760.1">
    <property type="nucleotide sequence ID" value="NZ_JBHTBW010000058.1"/>
</dbReference>
<gene>
    <name evidence="1" type="ORF">ACFQNG_16685</name>
</gene>
<protein>
    <submittedName>
        <fullName evidence="1">Uncharacterized protein</fullName>
    </submittedName>
</protein>
<sequence>MKKPMRKNRKRWVGGLFFTIFGVGALLTFASDSEALPPIVVQTPSLQMELEQIDFPPVQAGTEIKAKAQEEE</sequence>
<accession>A0ABW2RPM2</accession>